<keyword evidence="2" id="KW-1185">Reference proteome</keyword>
<evidence type="ECO:0000313" key="1">
    <source>
        <dbReference type="EMBL" id="CAJ2663750.1"/>
    </source>
</evidence>
<accession>A0ACB0L2Y4</accession>
<evidence type="ECO:0000313" key="2">
    <source>
        <dbReference type="Proteomes" id="UP001177021"/>
    </source>
</evidence>
<reference evidence="1" key="1">
    <citation type="submission" date="2023-10" db="EMBL/GenBank/DDBJ databases">
        <authorList>
            <person name="Rodriguez Cubillos JULIANA M."/>
            <person name="De Vega J."/>
        </authorList>
    </citation>
    <scope>NUCLEOTIDE SEQUENCE</scope>
</reference>
<gene>
    <name evidence="1" type="ORF">MILVUS5_LOCUS29111</name>
</gene>
<protein>
    <submittedName>
        <fullName evidence="1">Uncharacterized protein</fullName>
    </submittedName>
</protein>
<comment type="caution">
    <text evidence="1">The sequence shown here is derived from an EMBL/GenBank/DDBJ whole genome shotgun (WGS) entry which is preliminary data.</text>
</comment>
<proteinExistence type="predicted"/>
<name>A0ACB0L2Y4_TRIPR</name>
<sequence length="536" mass="59401">MISIGIKDQFITKVKIISMDDLNWDGSQFEENTPIMWNTQNFEGGYNISNSLTHQIQEMHKVQIGNTYSNSERVMPNTNLSQHETTMAVKSKAGSSWREEPLIPQSYKSISPYNIMPDFNMAHQQQQLNNSFDCLLSASNSNTADTSVENDDDGISKLFSDCKNLWNFSYVSTATSSGEAGSNVSNGTSYEALTHVQTPDKASIRSVGSNGTSYLAQTSTPDTRSIRSVGSNGISYEAPTQIQILDKPSIRSVGSNGTGYEALTHTHTSDTHSIRSVGSNGINYEAPTQMRTPNTSLIRSVSATDCTRNKDTQCPLSIELDETMSQSSSDQFMNQRKAIQSSTIHNSSSIEDGFRLITDKPPKSKKPRCDKGPCSTNINFQQPNSSSSMCYSSSNDQEPDPEAIAQMKEMMYRAAAFRPVNFGMDDIDVIEKKPKRKNVKISNDPQTVAARHRRERISDRIRVLQKIVPGGNKMDTASMLDEAANYLKFLRSQVKALESLGNKVNSMDCNPSSIAFSFNPSFHMQIPNYNNHHSQG</sequence>
<dbReference type="Proteomes" id="UP001177021">
    <property type="component" value="Unassembled WGS sequence"/>
</dbReference>
<dbReference type="EMBL" id="CASHSV030000409">
    <property type="protein sequence ID" value="CAJ2663750.1"/>
    <property type="molecule type" value="Genomic_DNA"/>
</dbReference>
<organism evidence="1 2">
    <name type="scientific">Trifolium pratense</name>
    <name type="common">Red clover</name>
    <dbReference type="NCBI Taxonomy" id="57577"/>
    <lineage>
        <taxon>Eukaryota</taxon>
        <taxon>Viridiplantae</taxon>
        <taxon>Streptophyta</taxon>
        <taxon>Embryophyta</taxon>
        <taxon>Tracheophyta</taxon>
        <taxon>Spermatophyta</taxon>
        <taxon>Magnoliopsida</taxon>
        <taxon>eudicotyledons</taxon>
        <taxon>Gunneridae</taxon>
        <taxon>Pentapetalae</taxon>
        <taxon>rosids</taxon>
        <taxon>fabids</taxon>
        <taxon>Fabales</taxon>
        <taxon>Fabaceae</taxon>
        <taxon>Papilionoideae</taxon>
        <taxon>50 kb inversion clade</taxon>
        <taxon>NPAAA clade</taxon>
        <taxon>Hologalegina</taxon>
        <taxon>IRL clade</taxon>
        <taxon>Trifolieae</taxon>
        <taxon>Trifolium</taxon>
    </lineage>
</organism>